<gene>
    <name evidence="2" type="ORF">M430DRAFT_36019</name>
</gene>
<proteinExistence type="predicted"/>
<dbReference type="Proteomes" id="UP000241818">
    <property type="component" value="Unassembled WGS sequence"/>
</dbReference>
<dbReference type="InterPro" id="IPR042171">
    <property type="entry name" value="Acyl-CoA_hotdog"/>
</dbReference>
<dbReference type="PANTHER" id="PTHR38110:SF4">
    <property type="entry name" value="THIOESTERASE-LIKE SUPERFAMILY-DOMAIN-CONTAINING PROTEIN"/>
    <property type="match status" value="1"/>
</dbReference>
<protein>
    <recommendedName>
        <fullName evidence="1">Acyl-CoA thioesterase-like N-terminal HotDog domain-containing protein</fullName>
    </recommendedName>
</protein>
<dbReference type="RefSeq" id="XP_024719961.1">
    <property type="nucleotide sequence ID" value="XM_024866851.1"/>
</dbReference>
<accession>A0A2T3AZC4</accession>
<feature type="domain" description="Acyl-CoA thioesterase-like N-terminal HotDog" evidence="1">
    <location>
        <begin position="14"/>
        <end position="97"/>
    </location>
</feature>
<evidence type="ECO:0000313" key="2">
    <source>
        <dbReference type="EMBL" id="PSS15362.1"/>
    </source>
</evidence>
<dbReference type="Pfam" id="PF13622">
    <property type="entry name" value="4HBT_3"/>
    <property type="match status" value="1"/>
</dbReference>
<dbReference type="OrthoDB" id="2532955at2759"/>
<name>A0A2T3AZC4_AMORE</name>
<dbReference type="InterPro" id="IPR052389">
    <property type="entry name" value="Sec_Metab_Biosynth-Assoc"/>
</dbReference>
<reference evidence="2 3" key="1">
    <citation type="journal article" date="2018" name="New Phytol.">
        <title>Comparative genomics and transcriptomics depict ericoid mycorrhizal fungi as versatile saprotrophs and plant mutualists.</title>
        <authorList>
            <person name="Martino E."/>
            <person name="Morin E."/>
            <person name="Grelet G.A."/>
            <person name="Kuo A."/>
            <person name="Kohler A."/>
            <person name="Daghino S."/>
            <person name="Barry K.W."/>
            <person name="Cichocki N."/>
            <person name="Clum A."/>
            <person name="Dockter R.B."/>
            <person name="Hainaut M."/>
            <person name="Kuo R.C."/>
            <person name="LaButti K."/>
            <person name="Lindahl B.D."/>
            <person name="Lindquist E.A."/>
            <person name="Lipzen A."/>
            <person name="Khouja H.R."/>
            <person name="Magnuson J."/>
            <person name="Murat C."/>
            <person name="Ohm R.A."/>
            <person name="Singer S.W."/>
            <person name="Spatafora J.W."/>
            <person name="Wang M."/>
            <person name="Veneault-Fourrey C."/>
            <person name="Henrissat B."/>
            <person name="Grigoriev I.V."/>
            <person name="Martin F.M."/>
            <person name="Perotto S."/>
        </authorList>
    </citation>
    <scope>NUCLEOTIDE SEQUENCE [LARGE SCALE GENOMIC DNA]</scope>
    <source>
        <strain evidence="2 3">ATCC 22711</strain>
    </source>
</reference>
<sequence length="197" mass="21669">MKHERKATPANTTRAALGGYLTTLIFTAARRYMLAKHPALPQPDPIASHVQFVHGVTKQTLTVRLTIMEISLGARVSILQISLATTLQLCVLAVLTMGNLATEQGVSLPARPTIPKHQIPDRERDCMPDVPPEWMRPFVPMAFQGDNRILKGARGAAWDARFGRNVREKWCARTDADGFDVLSLGCLLDSVCLGSRV</sequence>
<keyword evidence="3" id="KW-1185">Reference proteome</keyword>
<dbReference type="GeneID" id="36574932"/>
<dbReference type="InterPro" id="IPR049449">
    <property type="entry name" value="TesB_ACOT8-like_N"/>
</dbReference>
<evidence type="ECO:0000313" key="3">
    <source>
        <dbReference type="Proteomes" id="UP000241818"/>
    </source>
</evidence>
<organism evidence="2 3">
    <name type="scientific">Amorphotheca resinae ATCC 22711</name>
    <dbReference type="NCBI Taxonomy" id="857342"/>
    <lineage>
        <taxon>Eukaryota</taxon>
        <taxon>Fungi</taxon>
        <taxon>Dikarya</taxon>
        <taxon>Ascomycota</taxon>
        <taxon>Pezizomycotina</taxon>
        <taxon>Leotiomycetes</taxon>
        <taxon>Helotiales</taxon>
        <taxon>Amorphothecaceae</taxon>
        <taxon>Amorphotheca</taxon>
    </lineage>
</organism>
<dbReference type="Gene3D" id="2.40.160.210">
    <property type="entry name" value="Acyl-CoA thioesterase, double hotdog domain"/>
    <property type="match status" value="1"/>
</dbReference>
<evidence type="ECO:0000259" key="1">
    <source>
        <dbReference type="Pfam" id="PF13622"/>
    </source>
</evidence>
<dbReference type="InParanoid" id="A0A2T3AZC4"/>
<dbReference type="EMBL" id="KZ679013">
    <property type="protein sequence ID" value="PSS15362.1"/>
    <property type="molecule type" value="Genomic_DNA"/>
</dbReference>
<dbReference type="AlphaFoldDB" id="A0A2T3AZC4"/>
<dbReference type="PANTHER" id="PTHR38110">
    <property type="entry name" value="CHROMOSOME 23, WHOLE GENOME SHOTGUN SEQUENCE"/>
    <property type="match status" value="1"/>
</dbReference>